<dbReference type="AlphaFoldDB" id="A0A073KLX6"/>
<dbReference type="Pfam" id="PF12514">
    <property type="entry name" value="DUF3718"/>
    <property type="match status" value="1"/>
</dbReference>
<organism evidence="2">
    <name type="scientific">Shewanella xiamenensis</name>
    <dbReference type="NCBI Taxonomy" id="332186"/>
    <lineage>
        <taxon>Bacteria</taxon>
        <taxon>Pseudomonadati</taxon>
        <taxon>Pseudomonadota</taxon>
        <taxon>Gammaproteobacteria</taxon>
        <taxon>Alteromonadales</taxon>
        <taxon>Shewanellaceae</taxon>
        <taxon>Shewanella</taxon>
    </lineage>
</organism>
<name>A0A073KLX6_9GAMM</name>
<dbReference type="Proteomes" id="UP001152518">
    <property type="component" value="Unassembled WGS sequence"/>
</dbReference>
<dbReference type="InterPro" id="IPR022193">
    <property type="entry name" value="DUF3718"/>
</dbReference>
<dbReference type="OrthoDB" id="6197363at2"/>
<dbReference type="EMBL" id="SUNE01000019">
    <property type="protein sequence ID" value="MDG5901868.1"/>
    <property type="molecule type" value="Genomic_DNA"/>
</dbReference>
<dbReference type="RefSeq" id="WP_037421428.1">
    <property type="nucleotide sequence ID" value="NZ_AP025014.1"/>
</dbReference>
<comment type="caution">
    <text evidence="2">The sequence shown here is derived from an EMBL/GenBank/DDBJ whole genome shotgun (WGS) entry which is preliminary data.</text>
</comment>
<protein>
    <submittedName>
        <fullName evidence="2">DUF3718 domain-containing protein</fullName>
    </submittedName>
</protein>
<keyword evidence="1" id="KW-0732">Signal</keyword>
<gene>
    <name evidence="2" type="ORF">E2650_18625</name>
</gene>
<feature type="chain" id="PRO_5011841516" evidence="1">
    <location>
        <begin position="26"/>
        <end position="138"/>
    </location>
</feature>
<dbReference type="GeneID" id="75187654"/>
<evidence type="ECO:0000256" key="1">
    <source>
        <dbReference type="SAM" id="SignalP"/>
    </source>
</evidence>
<accession>A0A073KLX6</accession>
<reference evidence="2" key="1">
    <citation type="journal article" date="2019" name="Int J Environ Res Public Health">
        <title>Characterization of Chromosome-Mediated BlaOXA-894 in Shewanella xiamenensis Isolated from Pig Wastewater.</title>
        <authorList>
            <person name="Zou H."/>
            <person name="Zhou Z."/>
            <person name="Xia H."/>
            <person name="Zhao Q."/>
            <person name="Li X."/>
        </authorList>
    </citation>
    <scope>NUCLEOTIDE SEQUENCE</scope>
    <source>
        <strain evidence="2">2015oxa</strain>
    </source>
</reference>
<sequence>MRLMPVALAALIGFSYVSVPTSAKATEADPLVASICDYVKANDKNRLRKKLKESRVKLRQVYSGISCDGQSLLRTAYAVNANDAGEFVAKRLSANELSVPEADGMTIQAWAEANGHSASPITAAVKERLGAGAGGEEE</sequence>
<reference evidence="2" key="2">
    <citation type="submission" date="2019-04" db="EMBL/GenBank/DDBJ databases">
        <authorList>
            <person name="Zou H."/>
        </authorList>
    </citation>
    <scope>NUCLEOTIDE SEQUENCE</scope>
    <source>
        <strain evidence="2">2015oxa</strain>
    </source>
</reference>
<evidence type="ECO:0000313" key="2">
    <source>
        <dbReference type="EMBL" id="MDG5901868.1"/>
    </source>
</evidence>
<proteinExistence type="predicted"/>
<feature type="signal peptide" evidence="1">
    <location>
        <begin position="1"/>
        <end position="25"/>
    </location>
</feature>